<organism evidence="2 3">
    <name type="scientific">Coniophora puteana (strain RWD-64-598)</name>
    <name type="common">Brown rot fungus</name>
    <dbReference type="NCBI Taxonomy" id="741705"/>
    <lineage>
        <taxon>Eukaryota</taxon>
        <taxon>Fungi</taxon>
        <taxon>Dikarya</taxon>
        <taxon>Basidiomycota</taxon>
        <taxon>Agaricomycotina</taxon>
        <taxon>Agaricomycetes</taxon>
        <taxon>Agaricomycetidae</taxon>
        <taxon>Boletales</taxon>
        <taxon>Coniophorineae</taxon>
        <taxon>Coniophoraceae</taxon>
        <taxon>Coniophora</taxon>
    </lineage>
</organism>
<keyword evidence="3" id="KW-1185">Reference proteome</keyword>
<sequence>MSTRTRRAFARGSSLTSSPARSTRIRRRAPVKLPYFIAHALHRTKLHACVTFAALALLQRLKARFSTARGSSGHRLFVSTSLIASKSMFQLREINQMECKMCQYLDWELNVDPITLQEFEARIRKDFAGPGPYPTYILPSPSKATPSPPSTVFPSSTPTPVLTSSTCAPITTTSGPSRAPTCSLAFASRHPLPFVFDDIVPYLDSISLVTPTRWLSPSTLTTPTPSPYPPLPYPLPPKPVLSACAGATLVARFDRSKDGPDPSSHVQGSPTHCSPDSERGLSCRGLAGNRRQIGHTEASREAPEGLSLRKTQKWQGAGD</sequence>
<dbReference type="InterPro" id="IPR036915">
    <property type="entry name" value="Cyclin-like_sf"/>
</dbReference>
<proteinExistence type="predicted"/>
<dbReference type="PANTHER" id="PTHR15615">
    <property type="match status" value="1"/>
</dbReference>
<dbReference type="GO" id="GO:0019901">
    <property type="term" value="F:protein kinase binding"/>
    <property type="evidence" value="ECO:0007669"/>
    <property type="project" value="InterPro"/>
</dbReference>
<accession>A0A5M3N7F2</accession>
<feature type="region of interest" description="Disordered" evidence="1">
    <location>
        <begin position="1"/>
        <end position="23"/>
    </location>
</feature>
<dbReference type="KEGG" id="cput:CONPUDRAFT_149403"/>
<dbReference type="GO" id="GO:0000307">
    <property type="term" value="C:cyclin-dependent protein kinase holoenzyme complex"/>
    <property type="evidence" value="ECO:0007669"/>
    <property type="project" value="TreeGrafter"/>
</dbReference>
<dbReference type="GeneID" id="19202586"/>
<evidence type="ECO:0000313" key="2">
    <source>
        <dbReference type="EMBL" id="EIW87372.1"/>
    </source>
</evidence>
<name>A0A5M3N7F2_CONPW</name>
<evidence type="ECO:0008006" key="4">
    <source>
        <dbReference type="Google" id="ProtNLM"/>
    </source>
</evidence>
<protein>
    <recommendedName>
        <fullName evidence="4">Cyclin N-terminal domain-containing protein</fullName>
    </recommendedName>
</protein>
<reference evidence="3" key="1">
    <citation type="journal article" date="2012" name="Science">
        <title>The Paleozoic origin of enzymatic lignin decomposition reconstructed from 31 fungal genomes.</title>
        <authorList>
            <person name="Floudas D."/>
            <person name="Binder M."/>
            <person name="Riley R."/>
            <person name="Barry K."/>
            <person name="Blanchette R.A."/>
            <person name="Henrissat B."/>
            <person name="Martinez A.T."/>
            <person name="Otillar R."/>
            <person name="Spatafora J.W."/>
            <person name="Yadav J.S."/>
            <person name="Aerts A."/>
            <person name="Benoit I."/>
            <person name="Boyd A."/>
            <person name="Carlson A."/>
            <person name="Copeland A."/>
            <person name="Coutinho P.M."/>
            <person name="de Vries R.P."/>
            <person name="Ferreira P."/>
            <person name="Findley K."/>
            <person name="Foster B."/>
            <person name="Gaskell J."/>
            <person name="Glotzer D."/>
            <person name="Gorecki P."/>
            <person name="Heitman J."/>
            <person name="Hesse C."/>
            <person name="Hori C."/>
            <person name="Igarashi K."/>
            <person name="Jurgens J.A."/>
            <person name="Kallen N."/>
            <person name="Kersten P."/>
            <person name="Kohler A."/>
            <person name="Kuees U."/>
            <person name="Kumar T.K.A."/>
            <person name="Kuo A."/>
            <person name="LaButti K."/>
            <person name="Larrondo L.F."/>
            <person name="Lindquist E."/>
            <person name="Ling A."/>
            <person name="Lombard V."/>
            <person name="Lucas S."/>
            <person name="Lundell T."/>
            <person name="Martin R."/>
            <person name="McLaughlin D.J."/>
            <person name="Morgenstern I."/>
            <person name="Morin E."/>
            <person name="Murat C."/>
            <person name="Nagy L.G."/>
            <person name="Nolan M."/>
            <person name="Ohm R.A."/>
            <person name="Patyshakuliyeva A."/>
            <person name="Rokas A."/>
            <person name="Ruiz-Duenas F.J."/>
            <person name="Sabat G."/>
            <person name="Salamov A."/>
            <person name="Samejima M."/>
            <person name="Schmutz J."/>
            <person name="Slot J.C."/>
            <person name="St John F."/>
            <person name="Stenlid J."/>
            <person name="Sun H."/>
            <person name="Sun S."/>
            <person name="Syed K."/>
            <person name="Tsang A."/>
            <person name="Wiebenga A."/>
            <person name="Young D."/>
            <person name="Pisabarro A."/>
            <person name="Eastwood D.C."/>
            <person name="Martin F."/>
            <person name="Cullen D."/>
            <person name="Grigoriev I.V."/>
            <person name="Hibbett D.S."/>
        </authorList>
    </citation>
    <scope>NUCLEOTIDE SEQUENCE [LARGE SCALE GENOMIC DNA]</scope>
    <source>
        <strain evidence="3">RWD-64-598 SS2</strain>
    </source>
</reference>
<dbReference type="CDD" id="cd20557">
    <property type="entry name" value="CYCLIN_ScPCL1-like"/>
    <property type="match status" value="1"/>
</dbReference>
<dbReference type="GO" id="GO:0005634">
    <property type="term" value="C:nucleus"/>
    <property type="evidence" value="ECO:0007669"/>
    <property type="project" value="TreeGrafter"/>
</dbReference>
<dbReference type="OrthoDB" id="244495at2759"/>
<dbReference type="EMBL" id="JH711573">
    <property type="protein sequence ID" value="EIW87372.1"/>
    <property type="molecule type" value="Genomic_DNA"/>
</dbReference>
<comment type="caution">
    <text evidence="2">The sequence shown here is derived from an EMBL/GenBank/DDBJ whole genome shotgun (WGS) entry which is preliminary data.</text>
</comment>
<dbReference type="GO" id="GO:0016538">
    <property type="term" value="F:cyclin-dependent protein serine/threonine kinase regulator activity"/>
    <property type="evidence" value="ECO:0007669"/>
    <property type="project" value="TreeGrafter"/>
</dbReference>
<dbReference type="SUPFAM" id="SSF47954">
    <property type="entry name" value="Cyclin-like"/>
    <property type="match status" value="1"/>
</dbReference>
<dbReference type="Gene3D" id="1.10.472.10">
    <property type="entry name" value="Cyclin-like"/>
    <property type="match status" value="1"/>
</dbReference>
<dbReference type="RefSeq" id="XP_007763881.1">
    <property type="nucleotide sequence ID" value="XM_007765691.1"/>
</dbReference>
<dbReference type="PANTHER" id="PTHR15615:SF108">
    <property type="entry name" value="PROTEIN CNPPD1"/>
    <property type="match status" value="1"/>
</dbReference>
<feature type="region of interest" description="Disordered" evidence="1">
    <location>
        <begin position="254"/>
        <end position="319"/>
    </location>
</feature>
<feature type="compositionally biased region" description="Polar residues" evidence="1">
    <location>
        <begin position="264"/>
        <end position="274"/>
    </location>
</feature>
<dbReference type="Proteomes" id="UP000053558">
    <property type="component" value="Unassembled WGS sequence"/>
</dbReference>
<evidence type="ECO:0000313" key="3">
    <source>
        <dbReference type="Proteomes" id="UP000053558"/>
    </source>
</evidence>
<dbReference type="InterPro" id="IPR013922">
    <property type="entry name" value="Cyclin_PHO80-like"/>
</dbReference>
<evidence type="ECO:0000256" key="1">
    <source>
        <dbReference type="SAM" id="MobiDB-lite"/>
    </source>
</evidence>
<dbReference type="AlphaFoldDB" id="A0A5M3N7F2"/>
<gene>
    <name evidence="2" type="ORF">CONPUDRAFT_149403</name>
</gene>